<evidence type="ECO:0000313" key="3">
    <source>
        <dbReference type="Proteomes" id="UP001209878"/>
    </source>
</evidence>
<keyword evidence="3" id="KW-1185">Reference proteome</keyword>
<proteinExistence type="inferred from homology"/>
<accession>A0AAD9PFW6</accession>
<sequence length="206" mass="22517">MSGTPTPAEMETAFSHFATRASGTEATSKDVTRWFTDSGVLSKKPHMTCNSHTLDVCFTVVKEKGGNTMSFMDIDKLIIQVAKTYKADNNLATDEEATTEMGDLAEAFKSFATKANNTEATTKDLSRWFTDTGAFTKKSCNSNNLDICFSKVKTKGKKCVQTHTWLGHKERFDAEGKGKGMSGREDIHANTGYVGNYKGAGTYDGK</sequence>
<protein>
    <submittedName>
        <fullName evidence="2">Uncharacterized protein</fullName>
    </submittedName>
</protein>
<evidence type="ECO:0000256" key="1">
    <source>
        <dbReference type="ARBA" id="ARBA00010994"/>
    </source>
</evidence>
<organism evidence="2 3">
    <name type="scientific">Ridgeia piscesae</name>
    <name type="common">Tubeworm</name>
    <dbReference type="NCBI Taxonomy" id="27915"/>
    <lineage>
        <taxon>Eukaryota</taxon>
        <taxon>Metazoa</taxon>
        <taxon>Spiralia</taxon>
        <taxon>Lophotrochozoa</taxon>
        <taxon>Annelida</taxon>
        <taxon>Polychaeta</taxon>
        <taxon>Sedentaria</taxon>
        <taxon>Canalipalpata</taxon>
        <taxon>Sabellida</taxon>
        <taxon>Siboglinidae</taxon>
        <taxon>Ridgeia</taxon>
    </lineage>
</organism>
<dbReference type="Gene3D" id="1.10.238.10">
    <property type="entry name" value="EF-hand"/>
    <property type="match status" value="2"/>
</dbReference>
<dbReference type="PANTHER" id="PTHR12932">
    <property type="entry name" value="P25 ALPHA-RELATED"/>
    <property type="match status" value="1"/>
</dbReference>
<dbReference type="InterPro" id="IPR011992">
    <property type="entry name" value="EF-hand-dom_pair"/>
</dbReference>
<dbReference type="Pfam" id="PF05517">
    <property type="entry name" value="p25-alpha"/>
    <property type="match status" value="3"/>
</dbReference>
<dbReference type="PANTHER" id="PTHR12932:SF9">
    <property type="entry name" value="TUBULIN POLYMERIZATION-PROMOTING PROTEIN HOMOLOG"/>
    <property type="match status" value="1"/>
</dbReference>
<dbReference type="GO" id="GO:0005874">
    <property type="term" value="C:microtubule"/>
    <property type="evidence" value="ECO:0007669"/>
    <property type="project" value="TreeGrafter"/>
</dbReference>
<dbReference type="GO" id="GO:0046785">
    <property type="term" value="P:microtubule polymerization"/>
    <property type="evidence" value="ECO:0007669"/>
    <property type="project" value="InterPro"/>
</dbReference>
<dbReference type="SUPFAM" id="SSF47473">
    <property type="entry name" value="EF-hand"/>
    <property type="match status" value="2"/>
</dbReference>
<reference evidence="2" key="1">
    <citation type="journal article" date="2023" name="Mol. Biol. Evol.">
        <title>Third-Generation Sequencing Reveals the Adaptive Role of the Epigenome in Three Deep-Sea Polychaetes.</title>
        <authorList>
            <person name="Perez M."/>
            <person name="Aroh O."/>
            <person name="Sun Y."/>
            <person name="Lan Y."/>
            <person name="Juniper S.K."/>
            <person name="Young C.R."/>
            <person name="Angers B."/>
            <person name="Qian P.Y."/>
        </authorList>
    </citation>
    <scope>NUCLEOTIDE SEQUENCE</scope>
    <source>
        <strain evidence="2">R07B-5</strain>
    </source>
</reference>
<dbReference type="Proteomes" id="UP001209878">
    <property type="component" value="Unassembled WGS sequence"/>
</dbReference>
<gene>
    <name evidence="2" type="ORF">NP493_5g08022</name>
</gene>
<dbReference type="GO" id="GO:0015631">
    <property type="term" value="F:tubulin binding"/>
    <property type="evidence" value="ECO:0007669"/>
    <property type="project" value="InterPro"/>
</dbReference>
<comment type="caution">
    <text evidence="2">The sequence shown here is derived from an EMBL/GenBank/DDBJ whole genome shotgun (WGS) entry which is preliminary data.</text>
</comment>
<dbReference type="AlphaFoldDB" id="A0AAD9PFW6"/>
<dbReference type="InterPro" id="IPR008907">
    <property type="entry name" value="TPP/p25"/>
</dbReference>
<evidence type="ECO:0000313" key="2">
    <source>
        <dbReference type="EMBL" id="KAK2193802.1"/>
    </source>
</evidence>
<name>A0AAD9PFW6_RIDPI</name>
<dbReference type="GO" id="GO:0032273">
    <property type="term" value="P:positive regulation of protein polymerization"/>
    <property type="evidence" value="ECO:0007669"/>
    <property type="project" value="TreeGrafter"/>
</dbReference>
<dbReference type="GO" id="GO:0001578">
    <property type="term" value="P:microtubule bundle formation"/>
    <property type="evidence" value="ECO:0007669"/>
    <property type="project" value="TreeGrafter"/>
</dbReference>
<dbReference type="EMBL" id="JAODUO010000006">
    <property type="protein sequence ID" value="KAK2193802.1"/>
    <property type="molecule type" value="Genomic_DNA"/>
</dbReference>
<comment type="similarity">
    <text evidence="1">Belongs to the TPPP family.</text>
</comment>